<dbReference type="EMBL" id="WSFA01000121">
    <property type="protein sequence ID" value="NDL41712.1"/>
    <property type="molecule type" value="Genomic_DNA"/>
</dbReference>
<comment type="caution">
    <text evidence="1">The sequence shown here is derived from an EMBL/GenBank/DDBJ whole genome shotgun (WGS) entry which is preliminary data.</text>
</comment>
<dbReference type="GeneID" id="48851142"/>
<evidence type="ECO:0000313" key="2">
    <source>
        <dbReference type="Proteomes" id="UP000479300"/>
    </source>
</evidence>
<dbReference type="RefSeq" id="WP_125043742.1">
    <property type="nucleotide sequence ID" value="NZ_CAWPHK010000121.1"/>
</dbReference>
<dbReference type="Proteomes" id="UP000479300">
    <property type="component" value="Unassembled WGS sequence"/>
</dbReference>
<accession>A0A6L9JY53</accession>
<organism evidence="1 2">
    <name type="scientific">Photorhabdus laumondii subsp. laumondii</name>
    <name type="common">Photorhabdus luminescens subsp. laumondii</name>
    <dbReference type="NCBI Taxonomy" id="141679"/>
    <lineage>
        <taxon>Bacteria</taxon>
        <taxon>Pseudomonadati</taxon>
        <taxon>Pseudomonadota</taxon>
        <taxon>Gammaproteobacteria</taxon>
        <taxon>Enterobacterales</taxon>
        <taxon>Morganellaceae</taxon>
        <taxon>Photorhabdus</taxon>
    </lineage>
</organism>
<evidence type="ECO:0000313" key="1">
    <source>
        <dbReference type="EMBL" id="NDL41712.1"/>
    </source>
</evidence>
<name>A0A6L9JY53_PHOLM</name>
<protein>
    <submittedName>
        <fullName evidence="1">Uncharacterized protein</fullName>
    </submittedName>
</protein>
<reference evidence="1 2" key="1">
    <citation type="submission" date="2019-12" db="EMBL/GenBank/DDBJ databases">
        <title>Engineering Photorhabdus to improve their lethality against agricultural pests.</title>
        <authorList>
            <person name="Machado R.A.R."/>
        </authorList>
    </citation>
    <scope>NUCLEOTIDE SEQUENCE [LARGE SCALE GENOMIC DNA]</scope>
    <source>
        <strain evidence="1 2">EN01</strain>
    </source>
</reference>
<sequence length="62" mass="6889">MNIEQSLGWERIMPDTLLQLIAIPGNHSSMMGENENKITLAEAMNRTLLTSASFKNSDITIP</sequence>
<gene>
    <name evidence="1" type="ORF">GPY51_24050</name>
</gene>
<dbReference type="AlphaFoldDB" id="A0A6L9JY53"/>
<proteinExistence type="predicted"/>